<name>A0A4R1B734_9PROT</name>
<feature type="compositionally biased region" description="Low complexity" evidence="1">
    <location>
        <begin position="30"/>
        <end position="39"/>
    </location>
</feature>
<keyword evidence="3" id="KW-1185">Reference proteome</keyword>
<accession>A0A4R1B734</accession>
<organism evidence="2 3">
    <name type="scientific">Parasulfuritortus cantonensis</name>
    <dbReference type="NCBI Taxonomy" id="2528202"/>
    <lineage>
        <taxon>Bacteria</taxon>
        <taxon>Pseudomonadati</taxon>
        <taxon>Pseudomonadota</taxon>
        <taxon>Betaproteobacteria</taxon>
        <taxon>Nitrosomonadales</taxon>
        <taxon>Thiobacillaceae</taxon>
        <taxon>Parasulfuritortus</taxon>
    </lineage>
</organism>
<gene>
    <name evidence="2" type="ORF">EZJ19_12915</name>
</gene>
<evidence type="ECO:0000256" key="1">
    <source>
        <dbReference type="SAM" id="MobiDB-lite"/>
    </source>
</evidence>
<proteinExistence type="predicted"/>
<protein>
    <submittedName>
        <fullName evidence="2">Uncharacterized protein</fullName>
    </submittedName>
</protein>
<sequence>MSKLDEKLAASVTPATEKASPNTPAGKGGATAKRAAARPPARKPARPAKPASSADLNAPEPPLFPARIWPD</sequence>
<evidence type="ECO:0000313" key="3">
    <source>
        <dbReference type="Proteomes" id="UP000295443"/>
    </source>
</evidence>
<reference evidence="2 3" key="1">
    <citation type="submission" date="2019-03" db="EMBL/GenBank/DDBJ databases">
        <title>Genome sequence of Thiobacillaceae bacterium LSR1, a sulfur-oxidizing bacterium isolated from freshwater sediment.</title>
        <authorList>
            <person name="Li S."/>
        </authorList>
    </citation>
    <scope>NUCLEOTIDE SEQUENCE [LARGE SCALE GENOMIC DNA]</scope>
    <source>
        <strain evidence="2 3">LSR1</strain>
    </source>
</reference>
<comment type="caution">
    <text evidence="2">The sequence shown here is derived from an EMBL/GenBank/DDBJ whole genome shotgun (WGS) entry which is preliminary data.</text>
</comment>
<feature type="region of interest" description="Disordered" evidence="1">
    <location>
        <begin position="1"/>
        <end position="71"/>
    </location>
</feature>
<dbReference type="RefSeq" id="WP_131448226.1">
    <property type="nucleotide sequence ID" value="NZ_SJZB01000045.1"/>
</dbReference>
<dbReference type="AlphaFoldDB" id="A0A4R1B734"/>
<evidence type="ECO:0000313" key="2">
    <source>
        <dbReference type="EMBL" id="TCJ12238.1"/>
    </source>
</evidence>
<dbReference type="EMBL" id="SJZB01000045">
    <property type="protein sequence ID" value="TCJ12238.1"/>
    <property type="molecule type" value="Genomic_DNA"/>
</dbReference>
<dbReference type="Proteomes" id="UP000295443">
    <property type="component" value="Unassembled WGS sequence"/>
</dbReference>